<dbReference type="Proteomes" id="UP000023464">
    <property type="component" value="Unassembled WGS sequence"/>
</dbReference>
<dbReference type="EMBL" id="JFGV01000043">
    <property type="protein sequence ID" value="EYU14593.1"/>
    <property type="molecule type" value="Genomic_DNA"/>
</dbReference>
<dbReference type="InterPro" id="IPR009091">
    <property type="entry name" value="RCC1/BLIP-II"/>
</dbReference>
<organism evidence="1 2">
    <name type="scientific">Photorhabdus aegyptia</name>
    <dbReference type="NCBI Taxonomy" id="2805098"/>
    <lineage>
        <taxon>Bacteria</taxon>
        <taxon>Pseudomonadati</taxon>
        <taxon>Pseudomonadota</taxon>
        <taxon>Gammaproteobacteria</taxon>
        <taxon>Enterobacterales</taxon>
        <taxon>Morganellaceae</taxon>
        <taxon>Photorhabdus</taxon>
    </lineage>
</organism>
<proteinExistence type="predicted"/>
<reference evidence="1 2" key="1">
    <citation type="submission" date="2014-03" db="EMBL/GenBank/DDBJ databases">
        <title>Draft Genome of Photorhabdus luminescens BA1, an Egyptian Isolate.</title>
        <authorList>
            <person name="Ghazal S."/>
            <person name="Hurst S.G.IV."/>
            <person name="Morris K."/>
            <person name="Thomas K."/>
            <person name="Tisa L.S."/>
        </authorList>
    </citation>
    <scope>NUCLEOTIDE SEQUENCE [LARGE SCALE GENOMIC DNA]</scope>
    <source>
        <strain evidence="1 2">BA1</strain>
    </source>
</reference>
<evidence type="ECO:0000313" key="2">
    <source>
        <dbReference type="Proteomes" id="UP000023464"/>
    </source>
</evidence>
<dbReference type="SUPFAM" id="SSF50985">
    <property type="entry name" value="RCC1/BLIP-II"/>
    <property type="match status" value="1"/>
</dbReference>
<sequence>MNQPNDFSPDINTDDSFIKQYCKSARYSNDSNIDHNNSYIVTNERVTAMLLQNGSVITWESPFYWWDGDNHGSLIPPEIIALRDITSLSATNRAFAALRANHSVVAWGDENYGGQLPPEIAQLQDIVNLSSTRGAFAALREDRSVVSWGDLYLGGRMPPEIAKLKDIISLGATQLTFIAIRENGKRVAWGGGDTRAHGDYD</sequence>
<keyword evidence="2" id="KW-1185">Reference proteome</keyword>
<evidence type="ECO:0000313" key="1">
    <source>
        <dbReference type="EMBL" id="EYU14593.1"/>
    </source>
</evidence>
<dbReference type="RefSeq" id="WP_051560794.1">
    <property type="nucleotide sequence ID" value="NZ_CAWLTM010000072.1"/>
</dbReference>
<comment type="caution">
    <text evidence="1">The sequence shown here is derived from an EMBL/GenBank/DDBJ whole genome shotgun (WGS) entry which is preliminary data.</text>
</comment>
<protein>
    <submittedName>
        <fullName evidence="1">Uncharacterized protein</fullName>
    </submittedName>
</protein>
<gene>
    <name evidence="1" type="ORF">BA1DRAFT_02878</name>
</gene>
<dbReference type="AlphaFoldDB" id="A0A022PI62"/>
<dbReference type="Gene3D" id="2.130.10.30">
    <property type="entry name" value="Regulator of chromosome condensation 1/beta-lactamase-inhibitor protein II"/>
    <property type="match status" value="1"/>
</dbReference>
<name>A0A022PI62_9GAMM</name>
<dbReference type="PATRIC" id="fig|1393736.3.peg.2947"/>
<accession>A0A022PI62</accession>